<comment type="subcellular location">
    <subcellularLocation>
        <location evidence="1">Cytoplasm</location>
    </subcellularLocation>
</comment>
<protein>
    <recommendedName>
        <fullName evidence="5">Phosphoribosylformylglycinamidine cyclo-ligase</fullName>
        <ecNumber evidence="4">6.3.3.1</ecNumber>
    </recommendedName>
    <alternativeName>
        <fullName evidence="12">AIR synthase</fullName>
    </alternativeName>
    <alternativeName>
        <fullName evidence="13">AIRS</fullName>
    </alternativeName>
    <alternativeName>
        <fullName evidence="11">Phosphoribosyl-aminoimidazole synthetase</fullName>
    </alternativeName>
</protein>
<dbReference type="GO" id="GO:0006189">
    <property type="term" value="P:'de novo' IMP biosynthetic process"/>
    <property type="evidence" value="ECO:0007669"/>
    <property type="project" value="UniProtKB-UniPathway"/>
</dbReference>
<comment type="caution">
    <text evidence="17">The sequence shown here is derived from an EMBL/GenBank/DDBJ whole genome shotgun (WGS) entry which is preliminary data.</text>
</comment>
<dbReference type="FunFam" id="3.90.650.10:FF:000011">
    <property type="entry name" value="Phosphoribosylformylglycinamidine cyclo-ligase"/>
    <property type="match status" value="1"/>
</dbReference>
<dbReference type="Gene3D" id="3.90.650.10">
    <property type="entry name" value="PurM-like C-terminal domain"/>
    <property type="match status" value="1"/>
</dbReference>
<evidence type="ECO:0000256" key="14">
    <source>
        <dbReference type="ARBA" id="ARBA00049057"/>
    </source>
</evidence>
<accession>A0A644T4J7</accession>
<evidence type="ECO:0000259" key="16">
    <source>
        <dbReference type="Pfam" id="PF02769"/>
    </source>
</evidence>
<keyword evidence="10" id="KW-0067">ATP-binding</keyword>
<dbReference type="Gene3D" id="3.30.1330.10">
    <property type="entry name" value="PurM-like, N-terminal domain"/>
    <property type="match status" value="1"/>
</dbReference>
<sequence length="354" mass="37959">MQLIAVSDNLRYHNLRGGHIKDTYAGAGVDINSASKSKELIKQYAKATLGSQVLAGPGFFGGMYEFKGYKNPVLVSSCDGVGTKLKLAGVLNKHDTIGIDIVNHSVNDILTSGAEPIFFLDYIAMGKLSPEKIADIVKGLSTACLEAGCALIGGETAEMPGLYHGEDYDLAGFIVGVVEKENMLINRGIKPGDVILGLASNGLHTNGYSLARKVLGESREALDKYYPELGQTAGEALLVPHRSYLKEIKPNLPLIKGLAHITGGGLTDNVPRTLPEDVSARFETKNWEIPPLFQLIQKTGGIDREEMFHVFNMGIGMVIIAGSEEAALIMQNLPEAKVIGEIAARQSGVQVIIE</sequence>
<comment type="pathway">
    <text evidence="2">Purine metabolism; IMP biosynthesis via de novo pathway; 5-amino-1-(5-phospho-D-ribosyl)imidazole from N(2)-formyl-N(1)-(5-phospho-D-ribosyl)glycinamide: step 2/2.</text>
</comment>
<evidence type="ECO:0000256" key="2">
    <source>
        <dbReference type="ARBA" id="ARBA00004686"/>
    </source>
</evidence>
<feature type="domain" description="PurM-like C-terminal" evidence="16">
    <location>
        <begin position="190"/>
        <end position="348"/>
    </location>
</feature>
<keyword evidence="8" id="KW-0547">Nucleotide-binding</keyword>
<keyword evidence="6" id="KW-0963">Cytoplasm</keyword>
<dbReference type="GO" id="GO:0004637">
    <property type="term" value="F:phosphoribosylamine-glycine ligase activity"/>
    <property type="evidence" value="ECO:0007669"/>
    <property type="project" value="TreeGrafter"/>
</dbReference>
<comment type="catalytic activity">
    <reaction evidence="14">
        <text>2-formamido-N(1)-(5-O-phospho-beta-D-ribosyl)acetamidine + ATP = 5-amino-1-(5-phospho-beta-D-ribosyl)imidazole + ADP + phosphate + H(+)</text>
        <dbReference type="Rhea" id="RHEA:23032"/>
        <dbReference type="ChEBI" id="CHEBI:15378"/>
        <dbReference type="ChEBI" id="CHEBI:30616"/>
        <dbReference type="ChEBI" id="CHEBI:43474"/>
        <dbReference type="ChEBI" id="CHEBI:137981"/>
        <dbReference type="ChEBI" id="CHEBI:147287"/>
        <dbReference type="ChEBI" id="CHEBI:456216"/>
        <dbReference type="EC" id="6.3.3.1"/>
    </reaction>
</comment>
<evidence type="ECO:0000256" key="5">
    <source>
        <dbReference type="ARBA" id="ARBA00020367"/>
    </source>
</evidence>
<evidence type="ECO:0000259" key="15">
    <source>
        <dbReference type="Pfam" id="PF00586"/>
    </source>
</evidence>
<dbReference type="UniPathway" id="UPA00074">
    <property type="reaction ID" value="UER00129"/>
</dbReference>
<dbReference type="InterPro" id="IPR010918">
    <property type="entry name" value="PurM-like_C_dom"/>
</dbReference>
<reference evidence="17" key="1">
    <citation type="submission" date="2019-08" db="EMBL/GenBank/DDBJ databases">
        <authorList>
            <person name="Kucharzyk K."/>
            <person name="Murdoch R.W."/>
            <person name="Higgins S."/>
            <person name="Loffler F."/>
        </authorList>
    </citation>
    <scope>NUCLEOTIDE SEQUENCE</scope>
</reference>
<keyword evidence="9" id="KW-0658">Purine biosynthesis</keyword>
<feature type="domain" description="PurM-like N-terminal" evidence="15">
    <location>
        <begin position="73"/>
        <end position="178"/>
    </location>
</feature>
<evidence type="ECO:0000256" key="1">
    <source>
        <dbReference type="ARBA" id="ARBA00004496"/>
    </source>
</evidence>
<evidence type="ECO:0000256" key="11">
    <source>
        <dbReference type="ARBA" id="ARBA00031908"/>
    </source>
</evidence>
<dbReference type="GO" id="GO:0005524">
    <property type="term" value="F:ATP binding"/>
    <property type="evidence" value="ECO:0007669"/>
    <property type="project" value="UniProtKB-KW"/>
</dbReference>
<dbReference type="GO" id="GO:0005829">
    <property type="term" value="C:cytosol"/>
    <property type="evidence" value="ECO:0007669"/>
    <property type="project" value="TreeGrafter"/>
</dbReference>
<dbReference type="GO" id="GO:0004641">
    <property type="term" value="F:phosphoribosylformylglycinamidine cyclo-ligase activity"/>
    <property type="evidence" value="ECO:0007669"/>
    <property type="project" value="UniProtKB-EC"/>
</dbReference>
<evidence type="ECO:0000256" key="6">
    <source>
        <dbReference type="ARBA" id="ARBA00022490"/>
    </source>
</evidence>
<evidence type="ECO:0000256" key="4">
    <source>
        <dbReference type="ARBA" id="ARBA00013047"/>
    </source>
</evidence>
<dbReference type="PANTHER" id="PTHR10520:SF12">
    <property type="entry name" value="TRIFUNCTIONAL PURINE BIOSYNTHETIC PROTEIN ADENOSINE-3"/>
    <property type="match status" value="1"/>
</dbReference>
<dbReference type="InterPro" id="IPR016188">
    <property type="entry name" value="PurM-like_N"/>
</dbReference>
<evidence type="ECO:0000256" key="3">
    <source>
        <dbReference type="ARBA" id="ARBA00010280"/>
    </source>
</evidence>
<dbReference type="Pfam" id="PF00586">
    <property type="entry name" value="AIRS"/>
    <property type="match status" value="1"/>
</dbReference>
<evidence type="ECO:0000256" key="7">
    <source>
        <dbReference type="ARBA" id="ARBA00022598"/>
    </source>
</evidence>
<dbReference type="PANTHER" id="PTHR10520">
    <property type="entry name" value="TRIFUNCTIONAL PURINE BIOSYNTHETIC PROTEIN ADENOSINE-3-RELATED"/>
    <property type="match status" value="1"/>
</dbReference>
<dbReference type="SUPFAM" id="SSF55326">
    <property type="entry name" value="PurM N-terminal domain-like"/>
    <property type="match status" value="1"/>
</dbReference>
<dbReference type="AlphaFoldDB" id="A0A644T4J7"/>
<dbReference type="Pfam" id="PF02769">
    <property type="entry name" value="AIRS_C"/>
    <property type="match status" value="1"/>
</dbReference>
<evidence type="ECO:0000256" key="8">
    <source>
        <dbReference type="ARBA" id="ARBA00022741"/>
    </source>
</evidence>
<dbReference type="InterPro" id="IPR036921">
    <property type="entry name" value="PurM-like_N_sf"/>
</dbReference>
<dbReference type="InterPro" id="IPR004733">
    <property type="entry name" value="PurM_cligase"/>
</dbReference>
<comment type="similarity">
    <text evidence="3">Belongs to the AIR synthase family.</text>
</comment>
<dbReference type="CDD" id="cd02196">
    <property type="entry name" value="PurM"/>
    <property type="match status" value="1"/>
</dbReference>
<dbReference type="FunFam" id="3.30.1330.10:FF:000001">
    <property type="entry name" value="Phosphoribosylformylglycinamidine cyclo-ligase"/>
    <property type="match status" value="1"/>
</dbReference>
<dbReference type="HAMAP" id="MF_00741">
    <property type="entry name" value="AIRS"/>
    <property type="match status" value="1"/>
</dbReference>
<dbReference type="NCBIfam" id="TIGR00878">
    <property type="entry name" value="purM"/>
    <property type="match status" value="1"/>
</dbReference>
<dbReference type="GO" id="GO:0046084">
    <property type="term" value="P:adenine biosynthetic process"/>
    <property type="evidence" value="ECO:0007669"/>
    <property type="project" value="TreeGrafter"/>
</dbReference>
<evidence type="ECO:0000256" key="9">
    <source>
        <dbReference type="ARBA" id="ARBA00022755"/>
    </source>
</evidence>
<evidence type="ECO:0000256" key="10">
    <source>
        <dbReference type="ARBA" id="ARBA00022840"/>
    </source>
</evidence>
<dbReference type="EMBL" id="VSSQ01000015">
    <property type="protein sequence ID" value="MPL61679.1"/>
    <property type="molecule type" value="Genomic_DNA"/>
</dbReference>
<gene>
    <name evidence="17" type="primary">purM_3</name>
    <name evidence="17" type="ORF">SDC9_07265</name>
</gene>
<evidence type="ECO:0000256" key="13">
    <source>
        <dbReference type="ARBA" id="ARBA00033093"/>
    </source>
</evidence>
<proteinExistence type="inferred from homology"/>
<dbReference type="InterPro" id="IPR036676">
    <property type="entry name" value="PurM-like_C_sf"/>
</dbReference>
<dbReference type="SUPFAM" id="SSF56042">
    <property type="entry name" value="PurM C-terminal domain-like"/>
    <property type="match status" value="1"/>
</dbReference>
<evidence type="ECO:0000256" key="12">
    <source>
        <dbReference type="ARBA" id="ARBA00032931"/>
    </source>
</evidence>
<organism evidence="17">
    <name type="scientific">bioreactor metagenome</name>
    <dbReference type="NCBI Taxonomy" id="1076179"/>
    <lineage>
        <taxon>unclassified sequences</taxon>
        <taxon>metagenomes</taxon>
        <taxon>ecological metagenomes</taxon>
    </lineage>
</organism>
<dbReference type="EC" id="6.3.3.1" evidence="4"/>
<evidence type="ECO:0000313" key="17">
    <source>
        <dbReference type="EMBL" id="MPL61679.1"/>
    </source>
</evidence>
<keyword evidence="7 17" id="KW-0436">Ligase</keyword>
<name>A0A644T4J7_9ZZZZ</name>